<keyword evidence="1" id="KW-0732">Signal</keyword>
<dbReference type="GO" id="GO:0005975">
    <property type="term" value="P:carbohydrate metabolic process"/>
    <property type="evidence" value="ECO:0007669"/>
    <property type="project" value="InterPro"/>
</dbReference>
<reference evidence="5 6" key="1">
    <citation type="submission" date="2016-10" db="EMBL/GenBank/DDBJ databases">
        <title>Flavobacterium gilvum sp. nov., isolated from stream water.</title>
        <authorList>
            <person name="Shin S.-K."/>
            <person name="Cho Y.-J."/>
            <person name="Yi H."/>
        </authorList>
    </citation>
    <scope>NUCLEOTIDE SEQUENCE [LARGE SCALE GENOMIC DNA]</scope>
    <source>
        <strain evidence="5 6">EM1308</strain>
    </source>
</reference>
<evidence type="ECO:0000259" key="4">
    <source>
        <dbReference type="Pfam" id="PF20737"/>
    </source>
</evidence>
<sequence length="674" mass="76176">MKKNIILFSALLFSTVFVAQNKGLIANLNSPYSKLQSLGLQDVQWTDGFWKEQFDVETKNTLPYMWDLYHNDEVSHAYANFKIAAGESKGTFKGPSFHDGDFYKIFEGMAATYAVTKDKKLDAEMDEAIALFAKVQRKDGYLHTPVLIDERWGTLGPEEVKKQLGFEKYNMGHLMTAACIHYRATGKTNFLNIAKCVADFLYDFYKKASPELARNAICPSHYMGIVEMYRTTKNPKYLELANNLIDIRGTTDDGTDDNQDRIPFRQQTTAMGHAVRANYLYAGVADLYAETGEKKLLDNLESIWDDVTYTKMYITGACGALYDGVSPDGTSYDPTVVQKIHQAYGRPFQLPNATAHTETCANIGNVLWNWRMLQITGDAKYADIVELALYNSVLSGVSLEGTEFFYNNPLNVSKDLPFKQRWSKEREGYIALSNCCAPNVTRTVAEVSNYAYSFSKEGLYVNLYGSNNLNSTTLSGEKIVIEQQTNYPWYGKVILKIVKAPKKDFAFFLRIPGWSQGITVFVNSNGVTEKIISGTYLKLTQKWKKGDVIELNIPMPIELMEANPLVEETKNQVAVKRGPIVYCLESNQLPENTSINDVLLNITTTFSTDFIKINNRNILSINASSSIFDKNYWNKKLYMPLSSKQGGQEYDIKLIPYFAWGNQGKGEMSVWLSH</sequence>
<feature type="domain" description="Non-reducing end beta-L-arabinofuranosidase-like GH127 catalytic" evidence="2">
    <location>
        <begin position="42"/>
        <end position="448"/>
    </location>
</feature>
<dbReference type="Pfam" id="PF07944">
    <property type="entry name" value="Beta-AFase-like_GH127_cat"/>
    <property type="match status" value="1"/>
</dbReference>
<dbReference type="KEGG" id="fgl:EM308_01440"/>
<dbReference type="Pfam" id="PF20736">
    <property type="entry name" value="Glyco_hydro127M"/>
    <property type="match status" value="1"/>
</dbReference>
<keyword evidence="6" id="KW-1185">Reference proteome</keyword>
<feature type="signal peptide" evidence="1">
    <location>
        <begin position="1"/>
        <end position="19"/>
    </location>
</feature>
<dbReference type="InterPro" id="IPR049046">
    <property type="entry name" value="Beta-AFase-like_GH127_middle"/>
</dbReference>
<feature type="chain" id="PRO_5042265173" evidence="1">
    <location>
        <begin position="20"/>
        <end position="674"/>
    </location>
</feature>
<gene>
    <name evidence="5" type="ORF">EM308_01440</name>
</gene>
<dbReference type="AlphaFoldDB" id="A0AAC9N614"/>
<dbReference type="SUPFAM" id="SSF48208">
    <property type="entry name" value="Six-hairpin glycosidases"/>
    <property type="match status" value="1"/>
</dbReference>
<evidence type="ECO:0000313" key="5">
    <source>
        <dbReference type="EMBL" id="AOW08278.1"/>
    </source>
</evidence>
<dbReference type="Gene3D" id="1.50.10.20">
    <property type="match status" value="1"/>
</dbReference>
<dbReference type="PANTHER" id="PTHR43465:SF1">
    <property type="entry name" value="NON-REDUCING END BETA-L-ARABINOFURANOSIDASE"/>
    <property type="match status" value="1"/>
</dbReference>
<dbReference type="InterPro" id="IPR049049">
    <property type="entry name" value="Beta-AFase-like_GH127_C"/>
</dbReference>
<accession>A0AAC9N614</accession>
<dbReference type="InterPro" id="IPR008928">
    <property type="entry name" value="6-hairpin_glycosidase_sf"/>
</dbReference>
<dbReference type="RefSeq" id="WP_051877846.1">
    <property type="nucleotide sequence ID" value="NZ_CP017479.1"/>
</dbReference>
<dbReference type="EMBL" id="CP017479">
    <property type="protein sequence ID" value="AOW08278.1"/>
    <property type="molecule type" value="Genomic_DNA"/>
</dbReference>
<dbReference type="GO" id="GO:0005524">
    <property type="term" value="F:ATP binding"/>
    <property type="evidence" value="ECO:0007669"/>
    <property type="project" value="UniProtKB-KW"/>
</dbReference>
<dbReference type="Pfam" id="PF20737">
    <property type="entry name" value="Glyco_hydro127C"/>
    <property type="match status" value="1"/>
</dbReference>
<dbReference type="Proteomes" id="UP000175968">
    <property type="component" value="Chromosome"/>
</dbReference>
<evidence type="ECO:0000313" key="6">
    <source>
        <dbReference type="Proteomes" id="UP000175968"/>
    </source>
</evidence>
<feature type="domain" description="Non-reducing end beta-L-arabinofuranosidase-like GH127 middle" evidence="3">
    <location>
        <begin position="459"/>
        <end position="555"/>
    </location>
</feature>
<proteinExistence type="predicted"/>
<evidence type="ECO:0000259" key="3">
    <source>
        <dbReference type="Pfam" id="PF20736"/>
    </source>
</evidence>
<feature type="domain" description="Non-reducing end beta-L-arabinofuranosidase-like GH127 C-terminal" evidence="4">
    <location>
        <begin position="558"/>
        <end position="672"/>
    </location>
</feature>
<keyword evidence="5" id="KW-0067">ATP-binding</keyword>
<name>A0AAC9N614_9FLAO</name>
<dbReference type="InterPro" id="IPR049174">
    <property type="entry name" value="Beta-AFase-like"/>
</dbReference>
<keyword evidence="5" id="KW-0547">Nucleotide-binding</keyword>
<evidence type="ECO:0000256" key="1">
    <source>
        <dbReference type="SAM" id="SignalP"/>
    </source>
</evidence>
<dbReference type="PANTHER" id="PTHR43465">
    <property type="entry name" value="DUF1680 DOMAIN PROTEIN (AFU_ORTHOLOGUE AFUA_1G08910)"/>
    <property type="match status" value="1"/>
</dbReference>
<protein>
    <submittedName>
        <fullName evidence="5">ATP-binding protein</fullName>
    </submittedName>
</protein>
<evidence type="ECO:0000259" key="2">
    <source>
        <dbReference type="Pfam" id="PF07944"/>
    </source>
</evidence>
<dbReference type="InterPro" id="IPR012878">
    <property type="entry name" value="Beta-AFase-like_GH127_cat"/>
</dbReference>
<organism evidence="5 6">
    <name type="scientific">Flavobacterium gilvum</name>
    <dbReference type="NCBI Taxonomy" id="1492737"/>
    <lineage>
        <taxon>Bacteria</taxon>
        <taxon>Pseudomonadati</taxon>
        <taxon>Bacteroidota</taxon>
        <taxon>Flavobacteriia</taxon>
        <taxon>Flavobacteriales</taxon>
        <taxon>Flavobacteriaceae</taxon>
        <taxon>Flavobacterium</taxon>
    </lineage>
</organism>